<dbReference type="Proteomes" id="UP000027616">
    <property type="component" value="Chromosome I"/>
</dbReference>
<sequence>MPRLSRKSRYCQYDYRHTDGELFSTVAPTLEQCRAKRDEWLEKKQ</sequence>
<keyword evidence="2" id="KW-1185">Reference proteome</keyword>
<dbReference type="eggNOG" id="ENOG503444J">
    <property type="taxonomic scope" value="Bacteria"/>
</dbReference>
<dbReference type="KEGG" id="rbc:BN938_0535"/>
<name>A0A060R6J9_9BACT</name>
<dbReference type="STRING" id="1433126.BN938_0535"/>
<dbReference type="Pfam" id="PF12989">
    <property type="entry name" value="DUF3873"/>
    <property type="match status" value="1"/>
</dbReference>
<protein>
    <recommendedName>
        <fullName evidence="3">DUF3873 domain-containing protein</fullName>
    </recommendedName>
</protein>
<dbReference type="EMBL" id="HG934468">
    <property type="protein sequence ID" value="CDN30640.1"/>
    <property type="molecule type" value="Genomic_DNA"/>
</dbReference>
<organism evidence="1 2">
    <name type="scientific">Mucinivorans hirudinis</name>
    <dbReference type="NCBI Taxonomy" id="1433126"/>
    <lineage>
        <taxon>Bacteria</taxon>
        <taxon>Pseudomonadati</taxon>
        <taxon>Bacteroidota</taxon>
        <taxon>Bacteroidia</taxon>
        <taxon>Bacteroidales</taxon>
        <taxon>Rikenellaceae</taxon>
        <taxon>Mucinivorans</taxon>
    </lineage>
</organism>
<gene>
    <name evidence="1" type="ORF">BN938_0535</name>
</gene>
<evidence type="ECO:0000313" key="1">
    <source>
        <dbReference type="EMBL" id="CDN30640.1"/>
    </source>
</evidence>
<evidence type="ECO:0008006" key="3">
    <source>
        <dbReference type="Google" id="ProtNLM"/>
    </source>
</evidence>
<evidence type="ECO:0000313" key="2">
    <source>
        <dbReference type="Proteomes" id="UP000027616"/>
    </source>
</evidence>
<reference evidence="1 2" key="1">
    <citation type="journal article" date="2015" name="Genome Announc.">
        <title>Complete Genome Sequence of the Novel Leech Symbiont Mucinivorans hirudinis M3T.</title>
        <authorList>
            <person name="Nelson M.C."/>
            <person name="Bomar L."/>
            <person name="Graf J."/>
        </authorList>
    </citation>
    <scope>NUCLEOTIDE SEQUENCE [LARGE SCALE GENOMIC DNA]</scope>
    <source>
        <strain evidence="2">M3</strain>
    </source>
</reference>
<dbReference type="PATRIC" id="fig|1433126.3.peg.533"/>
<dbReference type="AlphaFoldDB" id="A0A060R6J9"/>
<accession>A0A060R6J9</accession>
<dbReference type="InterPro" id="IPR024356">
    <property type="entry name" value="DUF3873"/>
</dbReference>
<proteinExistence type="predicted"/>
<dbReference type="HOGENOM" id="CLU_3202184_0_0_10"/>